<accession>A0A0G4H5Q7</accession>
<keyword evidence="3" id="KW-1185">Reference proteome</keyword>
<dbReference type="AlphaFoldDB" id="A0A0G4H5Q7"/>
<feature type="compositionally biased region" description="Polar residues" evidence="1">
    <location>
        <begin position="57"/>
        <end position="66"/>
    </location>
</feature>
<dbReference type="VEuPathDB" id="CryptoDB:Vbra_6594"/>
<reference evidence="2 3" key="1">
    <citation type="submission" date="2014-11" db="EMBL/GenBank/DDBJ databases">
        <authorList>
            <person name="Zhu J."/>
            <person name="Qi W."/>
            <person name="Song R."/>
        </authorList>
    </citation>
    <scope>NUCLEOTIDE SEQUENCE [LARGE SCALE GENOMIC DNA]</scope>
</reference>
<evidence type="ECO:0000313" key="2">
    <source>
        <dbReference type="EMBL" id="CEM39150.1"/>
    </source>
</evidence>
<feature type="region of interest" description="Disordered" evidence="1">
    <location>
        <begin position="22"/>
        <end position="66"/>
    </location>
</feature>
<evidence type="ECO:0000313" key="3">
    <source>
        <dbReference type="Proteomes" id="UP000041254"/>
    </source>
</evidence>
<proteinExistence type="predicted"/>
<dbReference type="EMBL" id="CDMY01001028">
    <property type="protein sequence ID" value="CEM39150.1"/>
    <property type="molecule type" value="Genomic_DNA"/>
</dbReference>
<sequence length="66" mass="7097">MDVRHESPCWVEKMTHASSGYRSLARDGGTISVRSGSSLQPLPKASPSDPLPIECPSVTSQGRVRC</sequence>
<evidence type="ECO:0000256" key="1">
    <source>
        <dbReference type="SAM" id="MobiDB-lite"/>
    </source>
</evidence>
<protein>
    <submittedName>
        <fullName evidence="2">Uncharacterized protein</fullName>
    </submittedName>
</protein>
<gene>
    <name evidence="2" type="ORF">Vbra_6594</name>
</gene>
<dbReference type="Proteomes" id="UP000041254">
    <property type="component" value="Unassembled WGS sequence"/>
</dbReference>
<dbReference type="InParanoid" id="A0A0G4H5Q7"/>
<organism evidence="2 3">
    <name type="scientific">Vitrella brassicaformis (strain CCMP3155)</name>
    <dbReference type="NCBI Taxonomy" id="1169540"/>
    <lineage>
        <taxon>Eukaryota</taxon>
        <taxon>Sar</taxon>
        <taxon>Alveolata</taxon>
        <taxon>Colpodellida</taxon>
        <taxon>Vitrellaceae</taxon>
        <taxon>Vitrella</taxon>
    </lineage>
</organism>
<name>A0A0G4H5Q7_VITBC</name>